<dbReference type="SMART" id="SM00360">
    <property type="entry name" value="RRM"/>
    <property type="match status" value="1"/>
</dbReference>
<feature type="compositionally biased region" description="Low complexity" evidence="2">
    <location>
        <begin position="273"/>
        <end position="285"/>
    </location>
</feature>
<dbReference type="GO" id="GO:0003723">
    <property type="term" value="F:RNA binding"/>
    <property type="evidence" value="ECO:0007669"/>
    <property type="project" value="UniProtKB-UniRule"/>
</dbReference>
<dbReference type="InterPro" id="IPR000504">
    <property type="entry name" value="RRM_dom"/>
</dbReference>
<evidence type="ECO:0000313" key="4">
    <source>
        <dbReference type="Proteomes" id="UP000095280"/>
    </source>
</evidence>
<evidence type="ECO:0000256" key="1">
    <source>
        <dbReference type="PROSITE-ProRule" id="PRU00176"/>
    </source>
</evidence>
<name>A0A1I8IJ56_9PLAT</name>
<proteinExistence type="predicted"/>
<evidence type="ECO:0000256" key="2">
    <source>
        <dbReference type="SAM" id="MobiDB-lite"/>
    </source>
</evidence>
<keyword evidence="4" id="KW-1185">Reference proteome</keyword>
<evidence type="ECO:0000259" key="3">
    <source>
        <dbReference type="PROSITE" id="PS50102"/>
    </source>
</evidence>
<accession>A0A1I8IJ56</accession>
<dbReference type="WBParaSite" id="maker-uti_cns_0013106-snap-gene-0.6-mRNA-1">
    <property type="protein sequence ID" value="maker-uti_cns_0013106-snap-gene-0.6-mRNA-1"/>
    <property type="gene ID" value="maker-uti_cns_0013106-snap-gene-0.6"/>
</dbReference>
<reference evidence="5" key="1">
    <citation type="submission" date="2016-11" db="UniProtKB">
        <authorList>
            <consortium name="WormBaseParasite"/>
        </authorList>
    </citation>
    <scope>IDENTIFICATION</scope>
</reference>
<feature type="domain" description="RRM" evidence="3">
    <location>
        <begin position="6"/>
        <end position="83"/>
    </location>
</feature>
<feature type="compositionally biased region" description="Basic residues" evidence="2">
    <location>
        <begin position="249"/>
        <end position="258"/>
    </location>
</feature>
<dbReference type="AlphaFoldDB" id="A0A1I8IJ56"/>
<keyword evidence="1" id="KW-0694">RNA-binding</keyword>
<dbReference type="CDD" id="cd00590">
    <property type="entry name" value="RRM_SF"/>
    <property type="match status" value="1"/>
</dbReference>
<dbReference type="PROSITE" id="PS50102">
    <property type="entry name" value="RRM"/>
    <property type="match status" value="1"/>
</dbReference>
<dbReference type="Gene3D" id="3.30.70.330">
    <property type="match status" value="1"/>
</dbReference>
<organism evidence="4 5">
    <name type="scientific">Macrostomum lignano</name>
    <dbReference type="NCBI Taxonomy" id="282301"/>
    <lineage>
        <taxon>Eukaryota</taxon>
        <taxon>Metazoa</taxon>
        <taxon>Spiralia</taxon>
        <taxon>Lophotrochozoa</taxon>
        <taxon>Platyhelminthes</taxon>
        <taxon>Rhabditophora</taxon>
        <taxon>Macrostomorpha</taxon>
        <taxon>Macrostomida</taxon>
        <taxon>Macrostomidae</taxon>
        <taxon>Macrostomum</taxon>
    </lineage>
</organism>
<dbReference type="InterPro" id="IPR035979">
    <property type="entry name" value="RBD_domain_sf"/>
</dbReference>
<dbReference type="InterPro" id="IPR012677">
    <property type="entry name" value="Nucleotide-bd_a/b_plait_sf"/>
</dbReference>
<sequence length="460" mass="49594">MLNSSNILLIKNLNHSVTANHLRLLFSPYGEVLRIQVVANSRGGASSSSKSYLGIVVFRQAASAAKARSDLHKTIYLDRRIEVVCPATAEPEQQAWSVDTPEENPQQQLLLQQQQNRIRRSAALIATNNLTLGPVTVRLKRIQPPPNQTDAQADDAQSEDSRQPLSEQQPSQPPADEDGADADSSMSISPPPVEECASSEQQQQQTIAEVESVDQQGNSETQPATDSTDAQPLTPPSAVVTTELPTKQMKVKSPKKSPKSSNSKSTDGGNADSGSSNQNRKNSNNKSRRRGGGGSGSSSKRRRVEAAEAAGGSTNTVQLPIVAAERIEIATDRDNQQLARIAAETRINELETACRMRDCELADRETKLAESNSRLSEADGRAAASESAKLTAVQRYDQLLVEAAALQSEVDRLSKPPPPPPASCCIGVQTQRSAALNRILLQLVAVRAQTDEFDPLRQTS</sequence>
<dbReference type="SUPFAM" id="SSF54928">
    <property type="entry name" value="RNA-binding domain, RBD"/>
    <property type="match status" value="1"/>
</dbReference>
<dbReference type="Proteomes" id="UP000095280">
    <property type="component" value="Unplaced"/>
</dbReference>
<protein>
    <submittedName>
        <fullName evidence="5">RRM domain-containing protein</fullName>
    </submittedName>
</protein>
<feature type="region of interest" description="Disordered" evidence="2">
    <location>
        <begin position="141"/>
        <end position="312"/>
    </location>
</feature>
<feature type="compositionally biased region" description="Polar residues" evidence="2">
    <location>
        <begin position="213"/>
        <end position="231"/>
    </location>
</feature>
<dbReference type="Pfam" id="PF00076">
    <property type="entry name" value="RRM_1"/>
    <property type="match status" value="1"/>
</dbReference>
<evidence type="ECO:0000313" key="5">
    <source>
        <dbReference type="WBParaSite" id="maker-uti_cns_0013106-snap-gene-0.6-mRNA-1"/>
    </source>
</evidence>